<dbReference type="AlphaFoldDB" id="A0A7J3Z7A9"/>
<organism evidence="1">
    <name type="scientific">Ignisphaera aggregans</name>
    <dbReference type="NCBI Taxonomy" id="334771"/>
    <lineage>
        <taxon>Archaea</taxon>
        <taxon>Thermoproteota</taxon>
        <taxon>Thermoprotei</taxon>
        <taxon>Desulfurococcales</taxon>
        <taxon>Desulfurococcaceae</taxon>
        <taxon>Ignisphaera</taxon>
    </lineage>
</organism>
<sequence>MVEKLGLEPQVLISKGIQLRVSLHSLHLLHYDLLGEKWPLIMMKKLPEMHKKIAVKLSREFYEERSTMIKIDTQVYDLARVTRLSFSIHSGIKGFSIPFKPHMLKSLTWDKIRELQKSPGYVMSVIKRIKDVGTWGRVVKPEAYQRVLGFFLALAEENLRLNIVIPVPKKESQKGSTPTGWRKAVDPVLGEIEYNAKLEGFGWVEVLVKERIPIPDGRLTFCWSVLPVAIRGPKTKEGRLPPLITREEAIEWLKVSLEKYSDSEKSLENYVRKLDCNLKYGDKYNIPTWRHLIEEIAEKGKGCLKPFYTSSTRQCMRYTSTTT</sequence>
<dbReference type="EMBL" id="DRYQ01000054">
    <property type="protein sequence ID" value="HHQ50475.1"/>
    <property type="molecule type" value="Genomic_DNA"/>
</dbReference>
<proteinExistence type="predicted"/>
<name>A0A7J3Z7A9_9CREN</name>
<accession>A0A7J3Z7A9</accession>
<reference evidence="1" key="1">
    <citation type="journal article" date="2020" name="mSystems">
        <title>Genome- and Community-Level Interaction Insights into Carbon Utilization and Element Cycling Functions of Hydrothermarchaeota in Hydrothermal Sediment.</title>
        <authorList>
            <person name="Zhou Z."/>
            <person name="Liu Y."/>
            <person name="Xu W."/>
            <person name="Pan J."/>
            <person name="Luo Z.H."/>
            <person name="Li M."/>
        </authorList>
    </citation>
    <scope>NUCLEOTIDE SEQUENCE [LARGE SCALE GENOMIC DNA]</scope>
    <source>
        <strain evidence="1">SpSt-1105</strain>
    </source>
</reference>
<evidence type="ECO:0000313" key="1">
    <source>
        <dbReference type="EMBL" id="HHQ50475.1"/>
    </source>
</evidence>
<gene>
    <name evidence="1" type="ORF">ENM66_03890</name>
</gene>
<comment type="caution">
    <text evidence="1">The sequence shown here is derived from an EMBL/GenBank/DDBJ whole genome shotgun (WGS) entry which is preliminary data.</text>
</comment>
<protein>
    <submittedName>
        <fullName evidence="1">Uncharacterized protein</fullName>
    </submittedName>
</protein>